<dbReference type="Proteomes" id="UP000186922">
    <property type="component" value="Unassembled WGS sequence"/>
</dbReference>
<dbReference type="PANTHER" id="PTHR45999">
    <property type="entry name" value="UNC-13-4A, ISOFORM B"/>
    <property type="match status" value="1"/>
</dbReference>
<name>A0A1D1V5F3_RAMVA</name>
<dbReference type="PANTHER" id="PTHR45999:SF4">
    <property type="entry name" value="UNC-13-4A, ISOFORM B"/>
    <property type="match status" value="1"/>
</dbReference>
<comment type="caution">
    <text evidence="5">The sequence shown here is derived from an EMBL/GenBank/DDBJ whole genome shotgun (WGS) entry which is preliminary data.</text>
</comment>
<reference evidence="5 6" key="1">
    <citation type="journal article" date="2016" name="Nat. Commun.">
        <title>Extremotolerant tardigrade genome and improved radiotolerance of human cultured cells by tardigrade-unique protein.</title>
        <authorList>
            <person name="Hashimoto T."/>
            <person name="Horikawa D.D."/>
            <person name="Saito Y."/>
            <person name="Kuwahara H."/>
            <person name="Kozuka-Hata H."/>
            <person name="Shin-I T."/>
            <person name="Minakuchi Y."/>
            <person name="Ohishi K."/>
            <person name="Motoyama A."/>
            <person name="Aizu T."/>
            <person name="Enomoto A."/>
            <person name="Kondo K."/>
            <person name="Tanaka S."/>
            <person name="Hara Y."/>
            <person name="Koshikawa S."/>
            <person name="Sagara H."/>
            <person name="Miura T."/>
            <person name="Yokobori S."/>
            <person name="Miyagawa K."/>
            <person name="Suzuki Y."/>
            <person name="Kubo T."/>
            <person name="Oyama M."/>
            <person name="Kohara Y."/>
            <person name="Fujiyama A."/>
            <person name="Arakawa K."/>
            <person name="Katayama T."/>
            <person name="Toyoda A."/>
            <person name="Kunieda T."/>
        </authorList>
    </citation>
    <scope>NUCLEOTIDE SEQUENCE [LARGE SCALE GENOMIC DNA]</scope>
    <source>
        <strain evidence="5 6">YOKOZUNA-1</strain>
    </source>
</reference>
<keyword evidence="2" id="KW-0268">Exocytosis</keyword>
<evidence type="ECO:0000256" key="3">
    <source>
        <dbReference type="SAM" id="MobiDB-lite"/>
    </source>
</evidence>
<proteinExistence type="inferred from homology"/>
<accession>A0A1D1V5F3</accession>
<feature type="domain" description="C2" evidence="4">
    <location>
        <begin position="61"/>
        <end position="101"/>
    </location>
</feature>
<dbReference type="SUPFAM" id="SSF49562">
    <property type="entry name" value="C2 domain (Calcium/lipid-binding domain, CaLB)"/>
    <property type="match status" value="1"/>
</dbReference>
<dbReference type="InterPro" id="IPR052095">
    <property type="entry name" value="UNC-13_domain"/>
</dbReference>
<evidence type="ECO:0000313" key="5">
    <source>
        <dbReference type="EMBL" id="GAU94013.1"/>
    </source>
</evidence>
<organism evidence="5 6">
    <name type="scientific">Ramazzottius varieornatus</name>
    <name type="common">Water bear</name>
    <name type="synonym">Tardigrade</name>
    <dbReference type="NCBI Taxonomy" id="947166"/>
    <lineage>
        <taxon>Eukaryota</taxon>
        <taxon>Metazoa</taxon>
        <taxon>Ecdysozoa</taxon>
        <taxon>Tardigrada</taxon>
        <taxon>Eutardigrada</taxon>
        <taxon>Parachela</taxon>
        <taxon>Hypsibioidea</taxon>
        <taxon>Ramazzottiidae</taxon>
        <taxon>Ramazzottius</taxon>
    </lineage>
</organism>
<dbReference type="GO" id="GO:0006887">
    <property type="term" value="P:exocytosis"/>
    <property type="evidence" value="ECO:0007669"/>
    <property type="project" value="UniProtKB-KW"/>
</dbReference>
<dbReference type="InterPro" id="IPR035892">
    <property type="entry name" value="C2_domain_sf"/>
</dbReference>
<dbReference type="GO" id="GO:0099503">
    <property type="term" value="C:secretory vesicle"/>
    <property type="evidence" value="ECO:0007669"/>
    <property type="project" value="TreeGrafter"/>
</dbReference>
<dbReference type="AlphaFoldDB" id="A0A1D1V5F3"/>
<dbReference type="Pfam" id="PF00168">
    <property type="entry name" value="C2"/>
    <property type="match status" value="1"/>
</dbReference>
<dbReference type="Gene3D" id="2.60.40.150">
    <property type="entry name" value="C2 domain"/>
    <property type="match status" value="1"/>
</dbReference>
<keyword evidence="6" id="KW-1185">Reference proteome</keyword>
<protein>
    <recommendedName>
        <fullName evidence="4">C2 domain-containing protein</fullName>
    </recommendedName>
</protein>
<comment type="similarity">
    <text evidence="1">Belongs to the unc-13 family.</text>
</comment>
<dbReference type="EMBL" id="BDGG01000002">
    <property type="protein sequence ID" value="GAU94013.1"/>
    <property type="molecule type" value="Genomic_DNA"/>
</dbReference>
<evidence type="ECO:0000256" key="2">
    <source>
        <dbReference type="ARBA" id="ARBA00022483"/>
    </source>
</evidence>
<evidence type="ECO:0000259" key="4">
    <source>
        <dbReference type="Pfam" id="PF00168"/>
    </source>
</evidence>
<dbReference type="STRING" id="947166.A0A1D1V5F3"/>
<dbReference type="InterPro" id="IPR000008">
    <property type="entry name" value="C2_dom"/>
</dbReference>
<dbReference type="OrthoDB" id="7976202at2759"/>
<evidence type="ECO:0000313" key="6">
    <source>
        <dbReference type="Proteomes" id="UP000186922"/>
    </source>
</evidence>
<evidence type="ECO:0000256" key="1">
    <source>
        <dbReference type="ARBA" id="ARBA00005823"/>
    </source>
</evidence>
<feature type="region of interest" description="Disordered" evidence="3">
    <location>
        <begin position="15"/>
        <end position="46"/>
    </location>
</feature>
<gene>
    <name evidence="5" type="primary">RvY_05861-1</name>
    <name evidence="5" type="synonym">RvY_05861.1</name>
    <name evidence="5" type="ORF">RvY_05861</name>
</gene>
<sequence>MLGLIGHKAKRHIDLTSTPSQDDEKDLFKGRSRSSLYKHGGRSKSKRDCNADILEQLPAKLIRTTSVKKEQLNPVWNETFQLVVDNVNEDVLHLDIFDHDEEYQILDAVKNVKNVQGIKGLNRYFKQIAQSARKSADENVDDFLGCVDIRITDIPSIGIDKVFNLCSRSNGKAQGTIRLRLGFATREEKDHRTESNLQDFLQHRDLLTLFVKHEMKNSKSSLDWTGELSNEAESILHQHAMQGDLSDLQQAACLWISMVDYHVSSARLNRLLLFQTLKHLDSIWVANGLSHDAEEVTAEAVGVFRDFEYSCLANQTYFLPMTVLPGPKQLESLLKCLRILYELKLFKRFFPLEDSFHNVVCEVIKTAAIEHYHRLRSEFLSESELAQETPGMEIYSKMLQALNNDIRQQFIPADKIYNAFNLDYFSLTMRELDRLIMEDLELYPVLRPSPEIAKILDDLDPYAVLKDDFFTAPGREEPRVEVFLLYYSLNDFRHLSRHLTESEQKNLSIFTVHERFIPFVLQWFSYAKVAAKRKIKGWVENDKKVKI</sequence>